<proteinExistence type="predicted"/>
<feature type="region of interest" description="Disordered" evidence="1">
    <location>
        <begin position="219"/>
        <end position="264"/>
    </location>
</feature>
<feature type="compositionally biased region" description="Low complexity" evidence="1">
    <location>
        <begin position="119"/>
        <end position="134"/>
    </location>
</feature>
<protein>
    <submittedName>
        <fullName evidence="2">Uncharacterized protein</fullName>
    </submittedName>
</protein>
<dbReference type="RefSeq" id="XP_013906609.1">
    <property type="nucleotide sequence ID" value="XM_014051155.1"/>
</dbReference>
<gene>
    <name evidence="2" type="ORF">MNEG_0359</name>
</gene>
<sequence>MTAAVYWAAGAAAGIADGCVLAVEELFPWPGGAVLGACGIESPRSKKAQGRRGGDQQQANGATGSPAKNQLSVTGDRVLSKVNSFPVDDLADDLGAESGPDAGEPKPPPIPSFRPSPSPLRRGGADDAAGALKVPKLKLPKSPPDVAGRQDTTAAASASASSSLASPPPPVSARLTEQAVHPINAAFEAARGRGGGGGGAADEPDALTIATTNRYTYGLGPGQAASTPRSDAAASEGGGEHKKRGGLFRALRRKGGSKANQALR</sequence>
<dbReference type="OrthoDB" id="10667547at2759"/>
<keyword evidence="3" id="KW-1185">Reference proteome</keyword>
<feature type="compositionally biased region" description="Pro residues" evidence="1">
    <location>
        <begin position="105"/>
        <end position="118"/>
    </location>
</feature>
<dbReference type="AlphaFoldDB" id="A0A0D2MYR4"/>
<feature type="compositionally biased region" description="Low complexity" evidence="1">
    <location>
        <begin position="154"/>
        <end position="165"/>
    </location>
</feature>
<evidence type="ECO:0000313" key="3">
    <source>
        <dbReference type="Proteomes" id="UP000054498"/>
    </source>
</evidence>
<dbReference type="EMBL" id="KK100247">
    <property type="protein sequence ID" value="KIZ07590.1"/>
    <property type="molecule type" value="Genomic_DNA"/>
</dbReference>
<evidence type="ECO:0000313" key="2">
    <source>
        <dbReference type="EMBL" id="KIZ07590.1"/>
    </source>
</evidence>
<evidence type="ECO:0000256" key="1">
    <source>
        <dbReference type="SAM" id="MobiDB-lite"/>
    </source>
</evidence>
<organism evidence="2 3">
    <name type="scientific">Monoraphidium neglectum</name>
    <dbReference type="NCBI Taxonomy" id="145388"/>
    <lineage>
        <taxon>Eukaryota</taxon>
        <taxon>Viridiplantae</taxon>
        <taxon>Chlorophyta</taxon>
        <taxon>core chlorophytes</taxon>
        <taxon>Chlorophyceae</taxon>
        <taxon>CS clade</taxon>
        <taxon>Sphaeropleales</taxon>
        <taxon>Selenastraceae</taxon>
        <taxon>Monoraphidium</taxon>
    </lineage>
</organism>
<feature type="region of interest" description="Disordered" evidence="1">
    <location>
        <begin position="43"/>
        <end position="206"/>
    </location>
</feature>
<feature type="compositionally biased region" description="Basic residues" evidence="1">
    <location>
        <begin position="241"/>
        <end position="256"/>
    </location>
</feature>
<dbReference type="KEGG" id="mng:MNEG_0359"/>
<reference evidence="2 3" key="1">
    <citation type="journal article" date="2013" name="BMC Genomics">
        <title>Reconstruction of the lipid metabolism for the microalga Monoraphidium neglectum from its genome sequence reveals characteristics suitable for biofuel production.</title>
        <authorList>
            <person name="Bogen C."/>
            <person name="Al-Dilaimi A."/>
            <person name="Albersmeier A."/>
            <person name="Wichmann J."/>
            <person name="Grundmann M."/>
            <person name="Rupp O."/>
            <person name="Lauersen K.J."/>
            <person name="Blifernez-Klassen O."/>
            <person name="Kalinowski J."/>
            <person name="Goesmann A."/>
            <person name="Mussgnug J.H."/>
            <person name="Kruse O."/>
        </authorList>
    </citation>
    <scope>NUCLEOTIDE SEQUENCE [LARGE SCALE GENOMIC DNA]</scope>
    <source>
        <strain evidence="2 3">SAG 48.87</strain>
    </source>
</reference>
<accession>A0A0D2MYR4</accession>
<name>A0A0D2MYR4_9CHLO</name>
<dbReference type="GeneID" id="25726477"/>
<dbReference type="Proteomes" id="UP000054498">
    <property type="component" value="Unassembled WGS sequence"/>
</dbReference>